<organism evidence="4 5">
    <name type="scientific">Dactylosporangium darangshiense</name>
    <dbReference type="NCBI Taxonomy" id="579108"/>
    <lineage>
        <taxon>Bacteria</taxon>
        <taxon>Bacillati</taxon>
        <taxon>Actinomycetota</taxon>
        <taxon>Actinomycetes</taxon>
        <taxon>Micromonosporales</taxon>
        <taxon>Micromonosporaceae</taxon>
        <taxon>Dactylosporangium</taxon>
    </lineage>
</organism>
<dbReference type="SUPFAM" id="SSF51735">
    <property type="entry name" value="NAD(P)-binding Rossmann-fold domains"/>
    <property type="match status" value="1"/>
</dbReference>
<evidence type="ECO:0000313" key="4">
    <source>
        <dbReference type="EMBL" id="GAA4254481.1"/>
    </source>
</evidence>
<dbReference type="InterPro" id="IPR013149">
    <property type="entry name" value="ADH-like_C"/>
</dbReference>
<feature type="domain" description="Enoyl reductase (ER)" evidence="3">
    <location>
        <begin position="18"/>
        <end position="331"/>
    </location>
</feature>
<dbReference type="PANTHER" id="PTHR48106">
    <property type="entry name" value="QUINONE OXIDOREDUCTASE PIG3-RELATED"/>
    <property type="match status" value="1"/>
</dbReference>
<name>A0ABP8DF35_9ACTN</name>
<evidence type="ECO:0000259" key="3">
    <source>
        <dbReference type="SMART" id="SM00829"/>
    </source>
</evidence>
<dbReference type="EMBL" id="BAABAT010000018">
    <property type="protein sequence ID" value="GAA4254481.1"/>
    <property type="molecule type" value="Genomic_DNA"/>
</dbReference>
<evidence type="ECO:0000256" key="2">
    <source>
        <dbReference type="ARBA" id="ARBA00023002"/>
    </source>
</evidence>
<protein>
    <submittedName>
        <fullName evidence="4">Zinc-dependent alcohol dehydrogenase family protein</fullName>
    </submittedName>
</protein>
<dbReference type="InterPro" id="IPR036291">
    <property type="entry name" value="NAD(P)-bd_dom_sf"/>
</dbReference>
<keyword evidence="5" id="KW-1185">Reference proteome</keyword>
<comment type="caution">
    <text evidence="4">The sequence shown here is derived from an EMBL/GenBank/DDBJ whole genome shotgun (WGS) entry which is preliminary data.</text>
</comment>
<dbReference type="Gene3D" id="3.40.50.720">
    <property type="entry name" value="NAD(P)-binding Rossmann-like Domain"/>
    <property type="match status" value="1"/>
</dbReference>
<accession>A0ABP8DF35</accession>
<dbReference type="InterPro" id="IPR013154">
    <property type="entry name" value="ADH-like_N"/>
</dbReference>
<evidence type="ECO:0000313" key="5">
    <source>
        <dbReference type="Proteomes" id="UP001500620"/>
    </source>
</evidence>
<reference evidence="5" key="1">
    <citation type="journal article" date="2019" name="Int. J. Syst. Evol. Microbiol.">
        <title>The Global Catalogue of Microorganisms (GCM) 10K type strain sequencing project: providing services to taxonomists for standard genome sequencing and annotation.</title>
        <authorList>
            <consortium name="The Broad Institute Genomics Platform"/>
            <consortium name="The Broad Institute Genome Sequencing Center for Infectious Disease"/>
            <person name="Wu L."/>
            <person name="Ma J."/>
        </authorList>
    </citation>
    <scope>NUCLEOTIDE SEQUENCE [LARGE SCALE GENOMIC DNA]</scope>
    <source>
        <strain evidence="5">JCM 17441</strain>
    </source>
</reference>
<dbReference type="Pfam" id="PF08240">
    <property type="entry name" value="ADH_N"/>
    <property type="match status" value="1"/>
</dbReference>
<dbReference type="CDD" id="cd08268">
    <property type="entry name" value="MDR2"/>
    <property type="match status" value="1"/>
</dbReference>
<dbReference type="Pfam" id="PF00107">
    <property type="entry name" value="ADH_zinc_N"/>
    <property type="match status" value="1"/>
</dbReference>
<dbReference type="SMART" id="SM00829">
    <property type="entry name" value="PKS_ER"/>
    <property type="match status" value="1"/>
</dbReference>
<evidence type="ECO:0000256" key="1">
    <source>
        <dbReference type="ARBA" id="ARBA00022857"/>
    </source>
</evidence>
<sequence length="335" mass="34987">MKGKTTLMSKIVRFHATGGPEVLTLDDVEVREPGKGEIRVRTRALGVNRSDAMLRSGNPVELPSGIGWEASGDVDAIGPDVEGFTAGDAVSMIPSFRATDYPIHGELAIAPATAVVKHPGTLSWEQAAALWGQYLTAYGALIETATLQAGDTVLIPAASSSVGLAAIQIARSVGARPVALTRTSAKRQRLLDAGAEAVIATTEEDVVTRVNELTDGQGARVIFDPVGGPALARLVGAAAPGGTVIVYGALSTGAATVPALELISKSLTIRGYKVFDLTTDLERRKVAVDWVLDGVARKALRPVIDSTFPLEDIVEAHRRLESGSQVGKIVVTVPS</sequence>
<dbReference type="Proteomes" id="UP001500620">
    <property type="component" value="Unassembled WGS sequence"/>
</dbReference>
<dbReference type="PANTHER" id="PTHR48106:SF5">
    <property type="entry name" value="ZINC-CONTAINING ALCOHOL DEHYDROGENASE"/>
    <property type="match status" value="1"/>
</dbReference>
<dbReference type="InterPro" id="IPR020843">
    <property type="entry name" value="ER"/>
</dbReference>
<keyword evidence="2" id="KW-0560">Oxidoreductase</keyword>
<dbReference type="InterPro" id="IPR011032">
    <property type="entry name" value="GroES-like_sf"/>
</dbReference>
<keyword evidence="1" id="KW-0521">NADP</keyword>
<dbReference type="Gene3D" id="3.90.180.10">
    <property type="entry name" value="Medium-chain alcohol dehydrogenases, catalytic domain"/>
    <property type="match status" value="1"/>
</dbReference>
<gene>
    <name evidence="4" type="ORF">GCM10022255_059350</name>
</gene>
<dbReference type="SUPFAM" id="SSF50129">
    <property type="entry name" value="GroES-like"/>
    <property type="match status" value="1"/>
</dbReference>
<proteinExistence type="predicted"/>